<dbReference type="Proteomes" id="UP001304671">
    <property type="component" value="Unassembled WGS sequence"/>
</dbReference>
<dbReference type="InterPro" id="IPR026444">
    <property type="entry name" value="Secre_tail"/>
</dbReference>
<dbReference type="NCBIfam" id="TIGR04183">
    <property type="entry name" value="Por_Secre_tail"/>
    <property type="match status" value="1"/>
</dbReference>
<dbReference type="Gene3D" id="2.60.40.1180">
    <property type="entry name" value="Golgi alpha-mannosidase II"/>
    <property type="match status" value="1"/>
</dbReference>
<feature type="domain" description="Secretion system C-terminal sorting" evidence="2">
    <location>
        <begin position="550"/>
        <end position="619"/>
    </location>
</feature>
<dbReference type="RefSeq" id="WP_323251480.1">
    <property type="nucleotide sequence ID" value="NZ_JAYFUL010000034.1"/>
</dbReference>
<dbReference type="InterPro" id="IPR017853">
    <property type="entry name" value="GH"/>
</dbReference>
<evidence type="ECO:0000259" key="2">
    <source>
        <dbReference type="Pfam" id="PF18962"/>
    </source>
</evidence>
<dbReference type="InterPro" id="IPR024745">
    <property type="entry name" value="GH44_cat"/>
</dbReference>
<accession>A0ABU5QRF3</accession>
<evidence type="ECO:0000313" key="4">
    <source>
        <dbReference type="Proteomes" id="UP001304671"/>
    </source>
</evidence>
<dbReference type="SUPFAM" id="SSF51445">
    <property type="entry name" value="(Trans)glycosidases"/>
    <property type="match status" value="1"/>
</dbReference>
<organism evidence="3 4">
    <name type="scientific">Arcicella aquatica</name>
    <dbReference type="NCBI Taxonomy" id="217141"/>
    <lineage>
        <taxon>Bacteria</taxon>
        <taxon>Pseudomonadati</taxon>
        <taxon>Bacteroidota</taxon>
        <taxon>Cytophagia</taxon>
        <taxon>Cytophagales</taxon>
        <taxon>Flectobacillaceae</taxon>
        <taxon>Arcicella</taxon>
    </lineage>
</organism>
<dbReference type="EMBL" id="JAYFUL010000034">
    <property type="protein sequence ID" value="MEA5259661.1"/>
    <property type="molecule type" value="Genomic_DNA"/>
</dbReference>
<reference evidence="3 4" key="1">
    <citation type="submission" date="2023-12" db="EMBL/GenBank/DDBJ databases">
        <title>Novel species of the genus Arcicella isolated from rivers.</title>
        <authorList>
            <person name="Lu H."/>
        </authorList>
    </citation>
    <scope>NUCLEOTIDE SEQUENCE [LARGE SCALE GENOMIC DNA]</scope>
    <source>
        <strain evidence="3 4">LMG 21963</strain>
    </source>
</reference>
<dbReference type="InterPro" id="IPR013780">
    <property type="entry name" value="Glyco_hydro_b"/>
</dbReference>
<evidence type="ECO:0000259" key="1">
    <source>
        <dbReference type="Pfam" id="PF12891"/>
    </source>
</evidence>
<dbReference type="GO" id="GO:0016787">
    <property type="term" value="F:hydrolase activity"/>
    <property type="evidence" value="ECO:0007669"/>
    <property type="project" value="UniProtKB-KW"/>
</dbReference>
<proteinExistence type="predicted"/>
<protein>
    <submittedName>
        <fullName evidence="3">Glycoside hydrolase family 44 protein</fullName>
    </submittedName>
</protein>
<comment type="caution">
    <text evidence="3">The sequence shown here is derived from an EMBL/GenBank/DDBJ whole genome shotgun (WGS) entry which is preliminary data.</text>
</comment>
<dbReference type="Pfam" id="PF12891">
    <property type="entry name" value="Glyco_hydro_44"/>
    <property type="match status" value="1"/>
</dbReference>
<feature type="domain" description="Glycoside hydrolase family 44 catalytic" evidence="1">
    <location>
        <begin position="88"/>
        <end position="305"/>
    </location>
</feature>
<dbReference type="Gene3D" id="3.20.20.80">
    <property type="entry name" value="Glycosidases"/>
    <property type="match status" value="1"/>
</dbReference>
<dbReference type="Pfam" id="PF18962">
    <property type="entry name" value="Por_Secre_tail"/>
    <property type="match status" value="1"/>
</dbReference>
<keyword evidence="4" id="KW-1185">Reference proteome</keyword>
<keyword evidence="3" id="KW-0378">Hydrolase</keyword>
<name>A0ABU5QRF3_9BACT</name>
<sequence>MKYILVIFIFVTLSTKAQVSIKIDATAEKKAISPYLYGRNNSLTTDPGKVLDINWTMLKDAGVTFFRESGGNNCTKYNWRKKLSSHPDWYNNVYANDWDVAAKALKANMPSAQGMWAFQLLGKVAKTNQANFADWNYNNSQWWEGVNQNLAGNGTPNPTGAKAKIEGDINQYLENWPADSTVAILDHWFKDLALDKNQLLYWNMDNEVEIWNGTHDDVMPVQISAEEFMQKYFEVAKKARAKFPTIKLVGPVTANEWQWYNWSKAINADGKTYPWLEYFIKRVAEEQKSSGIKLLDVLDIHFYPSSNKIDEVVQYHRVFFDRNYVYPEANGVKVVNGGYDNSLNKEYIFGRVNDWLDKYLGANHGVKLGLTESGVNITDPSAMAVWYGSTLGEFMKNEVEVFTPWSWSTGMWETLHLFSRYNKSFSIKSSSSDETLVSAYPSINATQDSMTVVLINRSSTSAKTTSLSFDNFVLTGKSASSLALKSLPTTETFVSHSQNALNKGTVSINNNAISLTLPAMSITSIQLVGKLGQYSAVLGTLTEPENTVKVFPNPCNNEFTVDAGTEKFKQLELMDEAGRQIYTQFIADGDTIIKVNQKLKSGTYLLKLSNDKTVIVKKILAL</sequence>
<evidence type="ECO:0000313" key="3">
    <source>
        <dbReference type="EMBL" id="MEA5259661.1"/>
    </source>
</evidence>
<gene>
    <name evidence="3" type="ORF">VB264_17830</name>
</gene>